<keyword evidence="4" id="KW-0813">Transport</keyword>
<evidence type="ECO:0000313" key="12">
    <source>
        <dbReference type="EMBL" id="PRP82011.1"/>
    </source>
</evidence>
<feature type="compositionally biased region" description="Polar residues" evidence="9">
    <location>
        <begin position="703"/>
        <end position="723"/>
    </location>
</feature>
<dbReference type="InterPro" id="IPR024602">
    <property type="entry name" value="COG_su2_N"/>
</dbReference>
<evidence type="ECO:0000256" key="8">
    <source>
        <dbReference type="ARBA" id="ARBA00031344"/>
    </source>
</evidence>
<dbReference type="AlphaFoldDB" id="A0A2P6NDK3"/>
<keyword evidence="7" id="KW-0472">Membrane</keyword>
<dbReference type="InterPro" id="IPR009316">
    <property type="entry name" value="COG2"/>
</dbReference>
<reference evidence="12 13" key="1">
    <citation type="journal article" date="2018" name="Genome Biol. Evol.">
        <title>Multiple Roots of Fruiting Body Formation in Amoebozoa.</title>
        <authorList>
            <person name="Hillmann F."/>
            <person name="Forbes G."/>
            <person name="Novohradska S."/>
            <person name="Ferling I."/>
            <person name="Riege K."/>
            <person name="Groth M."/>
            <person name="Westermann M."/>
            <person name="Marz M."/>
            <person name="Spaller T."/>
            <person name="Winckler T."/>
            <person name="Schaap P."/>
            <person name="Glockner G."/>
        </authorList>
    </citation>
    <scope>NUCLEOTIDE SEQUENCE [LARGE SCALE GENOMIC DNA]</scope>
    <source>
        <strain evidence="12 13">Jena</strain>
    </source>
</reference>
<name>A0A2P6NDK3_9EUKA</name>
<dbReference type="GO" id="GO:0000139">
    <property type="term" value="C:Golgi membrane"/>
    <property type="evidence" value="ECO:0007669"/>
    <property type="project" value="UniProtKB-SubCell"/>
</dbReference>
<dbReference type="GO" id="GO:0017119">
    <property type="term" value="C:Golgi transport complex"/>
    <property type="evidence" value="ECO:0007669"/>
    <property type="project" value="TreeGrafter"/>
</dbReference>
<evidence type="ECO:0000259" key="11">
    <source>
        <dbReference type="Pfam" id="PF12022"/>
    </source>
</evidence>
<dbReference type="Proteomes" id="UP000241769">
    <property type="component" value="Unassembled WGS sequence"/>
</dbReference>
<dbReference type="EMBL" id="MDYQ01000111">
    <property type="protein sequence ID" value="PRP82011.1"/>
    <property type="molecule type" value="Genomic_DNA"/>
</dbReference>
<feature type="region of interest" description="Disordered" evidence="9">
    <location>
        <begin position="702"/>
        <end position="723"/>
    </location>
</feature>
<dbReference type="GO" id="GO:0015031">
    <property type="term" value="P:protein transport"/>
    <property type="evidence" value="ECO:0007669"/>
    <property type="project" value="UniProtKB-KW"/>
</dbReference>
<evidence type="ECO:0000256" key="9">
    <source>
        <dbReference type="SAM" id="MobiDB-lite"/>
    </source>
</evidence>
<keyword evidence="5" id="KW-0653">Protein transport</keyword>
<evidence type="ECO:0000256" key="6">
    <source>
        <dbReference type="ARBA" id="ARBA00023034"/>
    </source>
</evidence>
<dbReference type="GO" id="GO:0007030">
    <property type="term" value="P:Golgi organization"/>
    <property type="evidence" value="ECO:0007669"/>
    <property type="project" value="InterPro"/>
</dbReference>
<evidence type="ECO:0000256" key="4">
    <source>
        <dbReference type="ARBA" id="ARBA00022448"/>
    </source>
</evidence>
<dbReference type="InterPro" id="IPR024603">
    <property type="entry name" value="COG_complex_COG2_C"/>
</dbReference>
<dbReference type="SUPFAM" id="SSF48371">
    <property type="entry name" value="ARM repeat"/>
    <property type="match status" value="1"/>
</dbReference>
<keyword evidence="6" id="KW-0333">Golgi apparatus</keyword>
<dbReference type="InterPro" id="IPR016024">
    <property type="entry name" value="ARM-type_fold"/>
</dbReference>
<sequence>MVTEGGENMESPSDRDVAKRHIGGRTTLSQSWNKILSPSTSSLSKSGYTPLTFSPDALYASNFSVDSFIAEVRRRQPLESFLSDLGEYNEALSSDLIELINKDYLDFVDLSANLVGLDRSIQDIRAPLTSIHKEVQEVQNALSERIKAFEFKMDERRQVLEKKSILELCIEVSRSMRQIERLMRGTGEDNEEAFSVMLSTDTETSSNLIERVASEFNQLKYHATKGKHLPFVKKQEEQLQLIEGTIERGLERLLMESLHSKNEMVMSNSLRTYSAVSKHKEAEIIYKERIVRPFVQSIVTPSVLEGDHLQAMYDQLIQFLRGECEQILRVSRSIPGFHFYVNGIAVEFLTCITQRLINMFRPAFPDPFHKNYLISMSFIGQLDEFCSTADELALLRSTDAYGDFFKKWNLSVYYQLRMQDIVSRFESSLLETSQDVQPPSKEEFSMNATRVLWNCLCRPWSKEVYLKPLGYKFFRLVLQLVVRYKQWIDQQCQEQGKTIQYWSFLFHDIVSIQDKDLVDPTLGGLTNEMTKELQASLDSVASELEGAKKKLSELITGPTSQRAVENLRAVRGIPAIYRFTNRSAPTFPSAYVTTTVTPMREFYNESALSWSVEQRTEWLKQISTRVIEQHMDMTSQMLSELHQAETARKKMVKNTKVGQAGSTTDIAKIQIQLFLDVDAFGGHFKQLGIDVDTFPPYHKLRESVSQGKRLQDDLNSGSDTPNE</sequence>
<dbReference type="STRING" id="1890364.A0A2P6NDK3"/>
<evidence type="ECO:0000256" key="5">
    <source>
        <dbReference type="ARBA" id="ARBA00022927"/>
    </source>
</evidence>
<dbReference type="GO" id="GO:0006891">
    <property type="term" value="P:intra-Golgi vesicle-mediated transport"/>
    <property type="evidence" value="ECO:0007669"/>
    <property type="project" value="TreeGrafter"/>
</dbReference>
<dbReference type="OrthoDB" id="19071at2759"/>
<dbReference type="FunCoup" id="A0A2P6NDK3">
    <property type="interactions" value="655"/>
</dbReference>
<evidence type="ECO:0000256" key="2">
    <source>
        <dbReference type="ARBA" id="ARBA00007603"/>
    </source>
</evidence>
<comment type="subcellular location">
    <subcellularLocation>
        <location evidence="1">Golgi apparatus membrane</location>
        <topology evidence="1">Peripheral membrane protein</topology>
    </subcellularLocation>
</comment>
<comment type="caution">
    <text evidence="12">The sequence shown here is derived from an EMBL/GenBank/DDBJ whole genome shotgun (WGS) entry which is preliminary data.</text>
</comment>
<dbReference type="PANTHER" id="PTHR12961:SF0">
    <property type="entry name" value="CONSERVED OLIGOMERIC GOLGI COMPLEX SUBUNIT 2"/>
    <property type="match status" value="1"/>
</dbReference>
<protein>
    <recommendedName>
        <fullName evidence="3">Conserved oligomeric Golgi complex subunit 2</fullName>
    </recommendedName>
    <alternativeName>
        <fullName evidence="8">Component of oligomeric Golgi complex 2</fullName>
    </alternativeName>
</protein>
<evidence type="ECO:0000256" key="1">
    <source>
        <dbReference type="ARBA" id="ARBA00004395"/>
    </source>
</evidence>
<keyword evidence="13" id="KW-1185">Reference proteome</keyword>
<proteinExistence type="inferred from homology"/>
<comment type="similarity">
    <text evidence="2">Belongs to the COG2 family.</text>
</comment>
<feature type="domain" description="Conserved oligomeric Golgi complex subunit 2 N-terminal" evidence="10">
    <location>
        <begin position="51"/>
        <end position="125"/>
    </location>
</feature>
<dbReference type="Pfam" id="PF06148">
    <property type="entry name" value="COG2_N"/>
    <property type="match status" value="1"/>
</dbReference>
<accession>A0A2P6NDK3</accession>
<gene>
    <name evidence="12" type="ORF">PROFUN_03701</name>
</gene>
<evidence type="ECO:0000256" key="7">
    <source>
        <dbReference type="ARBA" id="ARBA00023136"/>
    </source>
</evidence>
<dbReference type="PANTHER" id="PTHR12961">
    <property type="entry name" value="CONSERVED OLIGOMERIC GOLGI COMPLEX COMPONENT 2"/>
    <property type="match status" value="1"/>
</dbReference>
<feature type="domain" description="COG complex component COG2 C-terminal" evidence="11">
    <location>
        <begin position="406"/>
        <end position="677"/>
    </location>
</feature>
<evidence type="ECO:0000256" key="3">
    <source>
        <dbReference type="ARBA" id="ARBA00020977"/>
    </source>
</evidence>
<dbReference type="Pfam" id="PF12022">
    <property type="entry name" value="COG2_C"/>
    <property type="match status" value="1"/>
</dbReference>
<evidence type="ECO:0000259" key="10">
    <source>
        <dbReference type="Pfam" id="PF06148"/>
    </source>
</evidence>
<organism evidence="12 13">
    <name type="scientific">Planoprotostelium fungivorum</name>
    <dbReference type="NCBI Taxonomy" id="1890364"/>
    <lineage>
        <taxon>Eukaryota</taxon>
        <taxon>Amoebozoa</taxon>
        <taxon>Evosea</taxon>
        <taxon>Variosea</taxon>
        <taxon>Cavosteliida</taxon>
        <taxon>Cavosteliaceae</taxon>
        <taxon>Planoprotostelium</taxon>
    </lineage>
</organism>
<dbReference type="InParanoid" id="A0A2P6NDK3"/>
<evidence type="ECO:0000313" key="13">
    <source>
        <dbReference type="Proteomes" id="UP000241769"/>
    </source>
</evidence>